<feature type="domain" description="DUF3298" evidence="1">
    <location>
        <begin position="169"/>
        <end position="239"/>
    </location>
</feature>
<evidence type="ECO:0000259" key="2">
    <source>
        <dbReference type="Pfam" id="PF13739"/>
    </source>
</evidence>
<keyword evidence="4" id="KW-1185">Reference proteome</keyword>
<dbReference type="InterPro" id="IPR021729">
    <property type="entry name" value="DUF3298"/>
</dbReference>
<name>A0A4R7QAA0_9FLAO</name>
<evidence type="ECO:0000313" key="3">
    <source>
        <dbReference type="EMBL" id="TDU43690.1"/>
    </source>
</evidence>
<evidence type="ECO:0000259" key="1">
    <source>
        <dbReference type="Pfam" id="PF11738"/>
    </source>
</evidence>
<dbReference type="Pfam" id="PF11738">
    <property type="entry name" value="DUF3298"/>
    <property type="match status" value="1"/>
</dbReference>
<dbReference type="AlphaFoldDB" id="A0A4R7QAA0"/>
<protein>
    <submittedName>
        <fullName evidence="3">Uncharacterized protein DUF3298</fullName>
    </submittedName>
</protein>
<dbReference type="Gene3D" id="3.30.565.40">
    <property type="entry name" value="Fervidobacterium nodosum Rt17-B1 like"/>
    <property type="match status" value="1"/>
</dbReference>
<dbReference type="InterPro" id="IPR037126">
    <property type="entry name" value="PdaC/RsiV-like_sf"/>
</dbReference>
<dbReference type="InterPro" id="IPR025303">
    <property type="entry name" value="PdaC"/>
</dbReference>
<dbReference type="Pfam" id="PF13739">
    <property type="entry name" value="PdaC"/>
    <property type="match status" value="1"/>
</dbReference>
<evidence type="ECO:0000313" key="4">
    <source>
        <dbReference type="Proteomes" id="UP000294689"/>
    </source>
</evidence>
<dbReference type="Proteomes" id="UP000294689">
    <property type="component" value="Unassembled WGS sequence"/>
</dbReference>
<gene>
    <name evidence="3" type="ORF">BXY82_1107</name>
</gene>
<sequence>MFNKTLFLLKKIIYLLLVSLVVTACNEDIKLSFETQHIDKSADAVISIKYPKAIGTKLVAEKINQKIEHVIANEMNMAETTENDMSIKDAVAQFDDEYKTFKKDFQDTSQKWEVKVDGKVLYESLEVITISLQSYIDTGGAHGNSRLTYLNFNPETGALLEEDDIISNQSKFKSVAEKAFKDQTKPVDPDETIEDFFFGEDFQLPSNMGFTKAGLVLLYNNYEIASYAQGATKIILPYEDVKGLLKINPQTF</sequence>
<reference evidence="3 4" key="1">
    <citation type="submission" date="2019-03" db="EMBL/GenBank/DDBJ databases">
        <title>Genomic Encyclopedia of Archaeal and Bacterial Type Strains, Phase II (KMG-II): from individual species to whole genera.</title>
        <authorList>
            <person name="Goeker M."/>
        </authorList>
    </citation>
    <scope>NUCLEOTIDE SEQUENCE [LARGE SCALE GENOMIC DNA]</scope>
    <source>
        <strain evidence="3 4">DSM 28135</strain>
    </source>
</reference>
<dbReference type="OrthoDB" id="594879at2"/>
<accession>A0A4R7QAA0</accession>
<dbReference type="PROSITE" id="PS51257">
    <property type="entry name" value="PROKAR_LIPOPROTEIN"/>
    <property type="match status" value="1"/>
</dbReference>
<comment type="caution">
    <text evidence="3">The sequence shown here is derived from an EMBL/GenBank/DDBJ whole genome shotgun (WGS) entry which is preliminary data.</text>
</comment>
<dbReference type="Gene3D" id="3.90.640.20">
    <property type="entry name" value="Heat-shock cognate protein, ATPase"/>
    <property type="match status" value="1"/>
</dbReference>
<feature type="domain" description="Deacetylase PdaC" evidence="2">
    <location>
        <begin position="43"/>
        <end position="145"/>
    </location>
</feature>
<dbReference type="EMBL" id="SOBW01000007">
    <property type="protein sequence ID" value="TDU43690.1"/>
    <property type="molecule type" value="Genomic_DNA"/>
</dbReference>
<organism evidence="3 4">
    <name type="scientific">Gelidibacter sediminis</name>
    <dbReference type="NCBI Taxonomy" id="1608710"/>
    <lineage>
        <taxon>Bacteria</taxon>
        <taxon>Pseudomonadati</taxon>
        <taxon>Bacteroidota</taxon>
        <taxon>Flavobacteriia</taxon>
        <taxon>Flavobacteriales</taxon>
        <taxon>Flavobacteriaceae</taxon>
        <taxon>Gelidibacter</taxon>
    </lineage>
</organism>
<proteinExistence type="predicted"/>